<keyword evidence="3" id="KW-1185">Reference proteome</keyword>
<evidence type="ECO:0000313" key="3">
    <source>
        <dbReference type="Proteomes" id="UP000219465"/>
    </source>
</evidence>
<dbReference type="Pfam" id="PF13618">
    <property type="entry name" value="Gluconate_2-dh3"/>
    <property type="match status" value="1"/>
</dbReference>
<feature type="region of interest" description="Disordered" evidence="1">
    <location>
        <begin position="197"/>
        <end position="228"/>
    </location>
</feature>
<dbReference type="RefSeq" id="WP_097107423.1">
    <property type="nucleotide sequence ID" value="NZ_OCPC01000002.1"/>
</dbReference>
<dbReference type="PROSITE" id="PS51318">
    <property type="entry name" value="TAT"/>
    <property type="match status" value="1"/>
</dbReference>
<evidence type="ECO:0000313" key="2">
    <source>
        <dbReference type="EMBL" id="SOE17146.1"/>
    </source>
</evidence>
<dbReference type="EMBL" id="OCPC01000002">
    <property type="protein sequence ID" value="SOE17146.1"/>
    <property type="molecule type" value="Genomic_DNA"/>
</dbReference>
<dbReference type="OrthoDB" id="8400810at2"/>
<name>A0A286IBW9_9HYPH</name>
<organism evidence="2 3">
    <name type="scientific">Hoeflea halophila</name>
    <dbReference type="NCBI Taxonomy" id="714899"/>
    <lineage>
        <taxon>Bacteria</taxon>
        <taxon>Pseudomonadati</taxon>
        <taxon>Pseudomonadota</taxon>
        <taxon>Alphaproteobacteria</taxon>
        <taxon>Hyphomicrobiales</taxon>
        <taxon>Rhizobiaceae</taxon>
        <taxon>Hoeflea</taxon>
    </lineage>
</organism>
<protein>
    <submittedName>
        <fullName evidence="2">Gluconate 2-dehydrogenase gamma chain</fullName>
    </submittedName>
</protein>
<sequence length="228" mass="25113">MAKRFSRRAVLAQIAVGAGVAGFGFPIPHAYSASDDRPWAFFTDDEARWIAAVVDVFIPQDEFPSASQAGVVDFIDNQMATQYGEGDGLYLEPPFPAGVPEQGYQLEFTPAQLLRQGIEQARQLGEIATMDATARAAHVEELHQREGITSVLIAEIWKLTRQGYFADPIYLGNHDYAGWRMVGFPGAHAYYTERVDEHRRSVTPPPRGIAHDRGGSPFPPRAIRGGAE</sequence>
<accession>A0A286IBW9</accession>
<dbReference type="Proteomes" id="UP000219465">
    <property type="component" value="Unassembled WGS sequence"/>
</dbReference>
<dbReference type="InterPro" id="IPR027056">
    <property type="entry name" value="Gluconate_2DH_su3"/>
</dbReference>
<reference evidence="3" key="1">
    <citation type="submission" date="2017-08" db="EMBL/GenBank/DDBJ databases">
        <authorList>
            <person name="Varghese N."/>
            <person name="Submissions S."/>
        </authorList>
    </citation>
    <scope>NUCLEOTIDE SEQUENCE [LARGE SCALE GENOMIC DNA]</scope>
    <source>
        <strain evidence="3">KCTC 23107</strain>
    </source>
</reference>
<gene>
    <name evidence="2" type="ORF">SAMN05877838_2037</name>
</gene>
<dbReference type="AlphaFoldDB" id="A0A286IBW9"/>
<proteinExistence type="predicted"/>
<dbReference type="InterPro" id="IPR006311">
    <property type="entry name" value="TAT_signal"/>
</dbReference>
<evidence type="ECO:0000256" key="1">
    <source>
        <dbReference type="SAM" id="MobiDB-lite"/>
    </source>
</evidence>